<sequence length="52" mass="5999">MNPEKEKNHIDLTSRIKDNFKEFSEGQKLIATYLLKHFDKAAFFTAANLGKV</sequence>
<dbReference type="Gene3D" id="1.10.10.10">
    <property type="entry name" value="Winged helix-like DNA-binding domain superfamily/Winged helix DNA-binding domain"/>
    <property type="match status" value="1"/>
</dbReference>
<dbReference type="SUPFAM" id="SSF46689">
    <property type="entry name" value="Homeodomain-like"/>
    <property type="match status" value="1"/>
</dbReference>
<evidence type="ECO:0000313" key="1">
    <source>
        <dbReference type="EMBL" id="GAJ21498.1"/>
    </source>
</evidence>
<comment type="caution">
    <text evidence="1">The sequence shown here is derived from an EMBL/GenBank/DDBJ whole genome shotgun (WGS) entry which is preliminary data.</text>
</comment>
<dbReference type="InterPro" id="IPR009057">
    <property type="entry name" value="Homeodomain-like_sf"/>
</dbReference>
<reference evidence="1" key="1">
    <citation type="journal article" date="2014" name="Front. Microbiol.">
        <title>High frequency of phylogenetically diverse reductive dehalogenase-homologous genes in deep subseafloor sedimentary metagenomes.</title>
        <authorList>
            <person name="Kawai M."/>
            <person name="Futagami T."/>
            <person name="Toyoda A."/>
            <person name="Takaki Y."/>
            <person name="Nishi S."/>
            <person name="Hori S."/>
            <person name="Arai W."/>
            <person name="Tsubouchi T."/>
            <person name="Morono Y."/>
            <person name="Uchiyama I."/>
            <person name="Ito T."/>
            <person name="Fujiyama A."/>
            <person name="Inagaki F."/>
            <person name="Takami H."/>
        </authorList>
    </citation>
    <scope>NUCLEOTIDE SEQUENCE</scope>
    <source>
        <strain evidence="1">Expedition CK06-06</strain>
    </source>
</reference>
<feature type="non-terminal residue" evidence="1">
    <location>
        <position position="52"/>
    </location>
</feature>
<dbReference type="InterPro" id="IPR036388">
    <property type="entry name" value="WH-like_DNA-bd_sf"/>
</dbReference>
<gene>
    <name evidence="1" type="ORF">S12H4_60243</name>
</gene>
<organism evidence="1">
    <name type="scientific">marine sediment metagenome</name>
    <dbReference type="NCBI Taxonomy" id="412755"/>
    <lineage>
        <taxon>unclassified sequences</taxon>
        <taxon>metagenomes</taxon>
        <taxon>ecological metagenomes</taxon>
    </lineage>
</organism>
<proteinExistence type="predicted"/>
<protein>
    <submittedName>
        <fullName evidence="1">Uncharacterized protein</fullName>
    </submittedName>
</protein>
<name>X1UVJ0_9ZZZZ</name>
<dbReference type="EMBL" id="BARW01039600">
    <property type="protein sequence ID" value="GAJ21498.1"/>
    <property type="molecule type" value="Genomic_DNA"/>
</dbReference>
<accession>X1UVJ0</accession>
<dbReference type="AlphaFoldDB" id="X1UVJ0"/>